<dbReference type="InterPro" id="IPR036063">
    <property type="entry name" value="Smr_dom_sf"/>
</dbReference>
<dbReference type="Pfam" id="PF01713">
    <property type="entry name" value="Smr"/>
    <property type="match status" value="1"/>
</dbReference>
<dbReference type="SMART" id="SM01162">
    <property type="entry name" value="DUF1771"/>
    <property type="match status" value="1"/>
</dbReference>
<dbReference type="InterPro" id="IPR053020">
    <property type="entry name" value="Smr_domain_protein"/>
</dbReference>
<organism evidence="3 4">
    <name type="scientific">Gonium pectorale</name>
    <name type="common">Green alga</name>
    <dbReference type="NCBI Taxonomy" id="33097"/>
    <lineage>
        <taxon>Eukaryota</taxon>
        <taxon>Viridiplantae</taxon>
        <taxon>Chlorophyta</taxon>
        <taxon>core chlorophytes</taxon>
        <taxon>Chlorophyceae</taxon>
        <taxon>CS clade</taxon>
        <taxon>Chlamydomonadales</taxon>
        <taxon>Volvocaceae</taxon>
        <taxon>Gonium</taxon>
    </lineage>
</organism>
<dbReference type="Gene3D" id="3.30.1370.110">
    <property type="match status" value="1"/>
</dbReference>
<dbReference type="SUPFAM" id="SSF160443">
    <property type="entry name" value="SMR domain-like"/>
    <property type="match status" value="1"/>
</dbReference>
<comment type="caution">
    <text evidence="3">The sequence shown here is derived from an EMBL/GenBank/DDBJ whole genome shotgun (WGS) entry which is preliminary data.</text>
</comment>
<evidence type="ECO:0000256" key="1">
    <source>
        <dbReference type="SAM" id="MobiDB-lite"/>
    </source>
</evidence>
<dbReference type="PROSITE" id="PS50828">
    <property type="entry name" value="SMR"/>
    <property type="match status" value="1"/>
</dbReference>
<dbReference type="Proteomes" id="UP000075714">
    <property type="component" value="Unassembled WGS sequence"/>
</dbReference>
<accession>A0A150GTQ7</accession>
<dbReference type="SMART" id="SM00463">
    <property type="entry name" value="SMR"/>
    <property type="match status" value="1"/>
</dbReference>
<keyword evidence="4" id="KW-1185">Reference proteome</keyword>
<dbReference type="AlphaFoldDB" id="A0A150GTQ7"/>
<dbReference type="PANTHER" id="PTHR47417:SF1">
    <property type="entry name" value="SMR DOMAIN-CONTAINING PROTEIN YPL199C"/>
    <property type="match status" value="1"/>
</dbReference>
<dbReference type="EMBL" id="LSYV01000008">
    <property type="protein sequence ID" value="KXZ53245.1"/>
    <property type="molecule type" value="Genomic_DNA"/>
</dbReference>
<dbReference type="OrthoDB" id="3231855at2759"/>
<feature type="compositionally biased region" description="Polar residues" evidence="1">
    <location>
        <begin position="1"/>
        <end position="10"/>
    </location>
</feature>
<protein>
    <recommendedName>
        <fullName evidence="2">Smr domain-containing protein</fullName>
    </recommendedName>
</protein>
<evidence type="ECO:0000259" key="2">
    <source>
        <dbReference type="PROSITE" id="PS50828"/>
    </source>
</evidence>
<dbReference type="InterPro" id="IPR013899">
    <property type="entry name" value="DUF1771"/>
</dbReference>
<feature type="domain" description="Smr" evidence="2">
    <location>
        <begin position="93"/>
        <end position="169"/>
    </location>
</feature>
<name>A0A150GTQ7_GONPE</name>
<evidence type="ECO:0000313" key="4">
    <source>
        <dbReference type="Proteomes" id="UP000075714"/>
    </source>
</evidence>
<dbReference type="InterPro" id="IPR002625">
    <property type="entry name" value="Smr_dom"/>
</dbReference>
<dbReference type="Pfam" id="PF08590">
    <property type="entry name" value="DUF1771"/>
    <property type="match status" value="1"/>
</dbReference>
<sequence>MGNSYSNSGPDPSAITGDPNDPDFWRRKGDAYAQARNSAFAASQAAYRSRDGARAKQLSEEGKRLAGNATEAHARAAALLLERNNASRAPSELDLHGLRVAEAVQAVEAALARARAAGLQKMVLIVGRGLHSEGGVSRLRPAVEGLVRRHNLRVTPGVPNQGCITVEFVSAAERGWVEWLFGGGCVIC</sequence>
<proteinExistence type="predicted"/>
<reference evidence="4" key="1">
    <citation type="journal article" date="2016" name="Nat. Commun.">
        <title>The Gonium pectorale genome demonstrates co-option of cell cycle regulation during the evolution of multicellularity.</title>
        <authorList>
            <person name="Hanschen E.R."/>
            <person name="Marriage T.N."/>
            <person name="Ferris P.J."/>
            <person name="Hamaji T."/>
            <person name="Toyoda A."/>
            <person name="Fujiyama A."/>
            <person name="Neme R."/>
            <person name="Noguchi H."/>
            <person name="Minakuchi Y."/>
            <person name="Suzuki M."/>
            <person name="Kawai-Toyooka H."/>
            <person name="Smith D.R."/>
            <person name="Sparks H."/>
            <person name="Anderson J."/>
            <person name="Bakaric R."/>
            <person name="Luria V."/>
            <person name="Karger A."/>
            <person name="Kirschner M.W."/>
            <person name="Durand P.M."/>
            <person name="Michod R.E."/>
            <person name="Nozaki H."/>
            <person name="Olson B.J."/>
        </authorList>
    </citation>
    <scope>NUCLEOTIDE SEQUENCE [LARGE SCALE GENOMIC DNA]</scope>
    <source>
        <strain evidence="4">NIES-2863</strain>
    </source>
</reference>
<gene>
    <name evidence="3" type="ORF">GPECTOR_7g1139</name>
</gene>
<evidence type="ECO:0000313" key="3">
    <source>
        <dbReference type="EMBL" id="KXZ53245.1"/>
    </source>
</evidence>
<dbReference type="PANTHER" id="PTHR47417">
    <property type="entry name" value="SMR DOMAIN-CONTAINING PROTEIN YPL199C"/>
    <property type="match status" value="1"/>
</dbReference>
<feature type="region of interest" description="Disordered" evidence="1">
    <location>
        <begin position="1"/>
        <end position="29"/>
    </location>
</feature>
<dbReference type="STRING" id="33097.A0A150GTQ7"/>